<dbReference type="EMBL" id="FQTT01000009">
    <property type="protein sequence ID" value="SHE25090.1"/>
    <property type="molecule type" value="Genomic_DNA"/>
</dbReference>
<dbReference type="SUPFAM" id="SSF53850">
    <property type="entry name" value="Periplasmic binding protein-like II"/>
    <property type="match status" value="1"/>
</dbReference>
<feature type="chain" id="PRO_5038610310" description="Solute-binding protein family 3/N-terminal domain-containing protein" evidence="2">
    <location>
        <begin position="22"/>
        <end position="279"/>
    </location>
</feature>
<dbReference type="InterPro" id="IPR001638">
    <property type="entry name" value="Solute-binding_3/MltF_N"/>
</dbReference>
<evidence type="ECO:0000313" key="5">
    <source>
        <dbReference type="Proteomes" id="UP000184291"/>
    </source>
</evidence>
<dbReference type="STRING" id="1892869.ACGLYG10_1302"/>
<dbReference type="RefSeq" id="WP_073329188.1">
    <property type="nucleotide sequence ID" value="NZ_FQTT01000009.1"/>
</dbReference>
<dbReference type="Proteomes" id="UP000184291">
    <property type="component" value="Unassembled WGS sequence"/>
</dbReference>
<dbReference type="Pfam" id="PF00497">
    <property type="entry name" value="SBP_bac_3"/>
    <property type="match status" value="1"/>
</dbReference>
<sequence length="279" mass="29713">MRRIASIVLLCLVSLSFSACGSGGDGATGQSNAKTLRVGVECAYAPYNWEEGEPSDTNVPISNHEGFYAEGYDVQIAKLVADNMGAELEIVKLPWDGLLEALNQGQVDAVFSGMVDSDEHKQAAAFSEIYVPQPTEYGVMVKADGDYASATVPEDFVGASLLGQKGTKLDTVIDQIDGVNHLPAVDTITNMLERLDAGTTDGIVINLESAEAYQAQYPDTVVVDFPDDDGFVLDFNGVCAGVRKDDTALLDEINTALASVSAEQRQDLMDSAMELAGQK</sequence>
<dbReference type="PROSITE" id="PS51257">
    <property type="entry name" value="PROKAR_LIPOPROTEIN"/>
    <property type="match status" value="1"/>
</dbReference>
<keyword evidence="5" id="KW-1185">Reference proteome</keyword>
<evidence type="ECO:0000313" key="4">
    <source>
        <dbReference type="EMBL" id="SHE25090.1"/>
    </source>
</evidence>
<proteinExistence type="predicted"/>
<dbReference type="Gene3D" id="3.40.190.10">
    <property type="entry name" value="Periplasmic binding protein-like II"/>
    <property type="match status" value="2"/>
</dbReference>
<feature type="signal peptide" evidence="2">
    <location>
        <begin position="1"/>
        <end position="21"/>
    </location>
</feature>
<feature type="domain" description="Solute-binding protein family 3/N-terminal" evidence="3">
    <location>
        <begin position="35"/>
        <end position="270"/>
    </location>
</feature>
<reference evidence="5" key="1">
    <citation type="submission" date="2016-09" db="EMBL/GenBank/DDBJ databases">
        <authorList>
            <person name="Strepis N."/>
        </authorList>
    </citation>
    <scope>NUCLEOTIDE SEQUENCE [LARGE SCALE GENOMIC DNA]</scope>
</reference>
<protein>
    <recommendedName>
        <fullName evidence="3">Solute-binding protein family 3/N-terminal domain-containing protein</fullName>
    </recommendedName>
</protein>
<gene>
    <name evidence="4" type="ORF">ACGLYG10_1302</name>
</gene>
<name>A0A1M4RYW0_9ACTO</name>
<keyword evidence="1 2" id="KW-0732">Signal</keyword>
<dbReference type="SMART" id="SM00062">
    <property type="entry name" value="PBPb"/>
    <property type="match status" value="1"/>
</dbReference>
<evidence type="ECO:0000256" key="2">
    <source>
        <dbReference type="SAM" id="SignalP"/>
    </source>
</evidence>
<organism evidence="4 5">
    <name type="scientific">Actinomyces glycerinitolerans</name>
    <dbReference type="NCBI Taxonomy" id="1892869"/>
    <lineage>
        <taxon>Bacteria</taxon>
        <taxon>Bacillati</taxon>
        <taxon>Actinomycetota</taxon>
        <taxon>Actinomycetes</taxon>
        <taxon>Actinomycetales</taxon>
        <taxon>Actinomycetaceae</taxon>
        <taxon>Actinomyces</taxon>
    </lineage>
</organism>
<dbReference type="PANTHER" id="PTHR35936:SF17">
    <property type="entry name" value="ARGININE-BINDING EXTRACELLULAR PROTEIN ARTP"/>
    <property type="match status" value="1"/>
</dbReference>
<evidence type="ECO:0000259" key="3">
    <source>
        <dbReference type="SMART" id="SM00062"/>
    </source>
</evidence>
<dbReference type="OrthoDB" id="8454826at2"/>
<accession>A0A1M4RYW0</accession>
<dbReference type="PANTHER" id="PTHR35936">
    <property type="entry name" value="MEMBRANE-BOUND LYTIC MUREIN TRANSGLYCOSYLASE F"/>
    <property type="match status" value="1"/>
</dbReference>
<evidence type="ECO:0000256" key="1">
    <source>
        <dbReference type="ARBA" id="ARBA00022729"/>
    </source>
</evidence>
<dbReference type="AlphaFoldDB" id="A0A1M4RYW0"/>